<organism evidence="1">
    <name type="scientific">marine sediment metagenome</name>
    <dbReference type="NCBI Taxonomy" id="412755"/>
    <lineage>
        <taxon>unclassified sequences</taxon>
        <taxon>metagenomes</taxon>
        <taxon>ecological metagenomes</taxon>
    </lineage>
</organism>
<name>X1UL37_9ZZZZ</name>
<accession>X1UL37</accession>
<comment type="caution">
    <text evidence="1">The sequence shown here is derived from an EMBL/GenBank/DDBJ whole genome shotgun (WGS) entry which is preliminary data.</text>
</comment>
<protein>
    <submittedName>
        <fullName evidence="1">Uncharacterized protein</fullName>
    </submittedName>
</protein>
<evidence type="ECO:0000313" key="1">
    <source>
        <dbReference type="EMBL" id="GAJ00596.1"/>
    </source>
</evidence>
<gene>
    <name evidence="1" type="ORF">S12H4_29871</name>
</gene>
<proteinExistence type="predicted"/>
<dbReference type="EMBL" id="BARW01017263">
    <property type="protein sequence ID" value="GAJ00596.1"/>
    <property type="molecule type" value="Genomic_DNA"/>
</dbReference>
<sequence length="69" mass="7799">MSEETKWGTPQHWGTLKIRYKPTGEVRELKLGNTITTIHLKALNVSKVLFNIELNLVKLPLLEKSPASS</sequence>
<dbReference type="AlphaFoldDB" id="X1UL37"/>
<reference evidence="1" key="1">
    <citation type="journal article" date="2014" name="Front. Microbiol.">
        <title>High frequency of phylogenetically diverse reductive dehalogenase-homologous genes in deep subseafloor sedimentary metagenomes.</title>
        <authorList>
            <person name="Kawai M."/>
            <person name="Futagami T."/>
            <person name="Toyoda A."/>
            <person name="Takaki Y."/>
            <person name="Nishi S."/>
            <person name="Hori S."/>
            <person name="Arai W."/>
            <person name="Tsubouchi T."/>
            <person name="Morono Y."/>
            <person name="Uchiyama I."/>
            <person name="Ito T."/>
            <person name="Fujiyama A."/>
            <person name="Inagaki F."/>
            <person name="Takami H."/>
        </authorList>
    </citation>
    <scope>NUCLEOTIDE SEQUENCE</scope>
    <source>
        <strain evidence="1">Expedition CK06-06</strain>
    </source>
</reference>